<evidence type="ECO:0000313" key="3">
    <source>
        <dbReference type="Proteomes" id="UP001219605"/>
    </source>
</evidence>
<evidence type="ECO:0000313" key="2">
    <source>
        <dbReference type="EMBL" id="WDZ87654.1"/>
    </source>
</evidence>
<keyword evidence="3" id="KW-1185">Reference proteome</keyword>
<sequence length="304" mass="31491">MVRRARLTPAAWTARVPSVAWLTLAVVLLVVAAFTRWRTISGDPVVVAALEQKIAAVGPVAGPWLVGATTLLVLTEAVALAAGRTQRRLRLAGTGLAVVLVVLLGMIAVLLVRTLDVPAGTGRGQVSTQPGPALLPAGGAVLACLAGIWSAPVRRAVPPLPSSRWRRVGVALLAAGWVTVAVAVGLPSWRREYPDRVEVDSSLDLVFVALPFALAGALLAVPSLLRTGAARRPWREASRGWTIATVLGCGSSIMAIWYFVANDPYRQAAGMSGARPGAGTALALLGCVLIASAGALPDGRRPGR</sequence>
<organism evidence="2 3">
    <name type="scientific">Micromonospora cathayae</name>
    <dbReference type="NCBI Taxonomy" id="3028804"/>
    <lineage>
        <taxon>Bacteria</taxon>
        <taxon>Bacillati</taxon>
        <taxon>Actinomycetota</taxon>
        <taxon>Actinomycetes</taxon>
        <taxon>Micromonosporales</taxon>
        <taxon>Micromonosporaceae</taxon>
        <taxon>Micromonospora</taxon>
    </lineage>
</organism>
<proteinExistence type="predicted"/>
<evidence type="ECO:0000256" key="1">
    <source>
        <dbReference type="SAM" id="Phobius"/>
    </source>
</evidence>
<dbReference type="Proteomes" id="UP001219605">
    <property type="component" value="Chromosome"/>
</dbReference>
<feature type="transmembrane region" description="Helical" evidence="1">
    <location>
        <begin position="12"/>
        <end position="34"/>
    </location>
</feature>
<feature type="transmembrane region" description="Helical" evidence="1">
    <location>
        <begin position="165"/>
        <end position="186"/>
    </location>
</feature>
<keyword evidence="1" id="KW-0812">Transmembrane</keyword>
<dbReference type="EMBL" id="CP118615">
    <property type="protein sequence ID" value="WDZ87654.1"/>
    <property type="molecule type" value="Genomic_DNA"/>
</dbReference>
<keyword evidence="1" id="KW-1133">Transmembrane helix</keyword>
<feature type="transmembrane region" description="Helical" evidence="1">
    <location>
        <begin position="54"/>
        <end position="79"/>
    </location>
</feature>
<feature type="transmembrane region" description="Helical" evidence="1">
    <location>
        <begin position="280"/>
        <end position="297"/>
    </location>
</feature>
<feature type="transmembrane region" description="Helical" evidence="1">
    <location>
        <begin position="91"/>
        <end position="113"/>
    </location>
</feature>
<keyword evidence="1" id="KW-0472">Membrane</keyword>
<feature type="transmembrane region" description="Helical" evidence="1">
    <location>
        <begin position="206"/>
        <end position="229"/>
    </location>
</feature>
<evidence type="ECO:0008006" key="4">
    <source>
        <dbReference type="Google" id="ProtNLM"/>
    </source>
</evidence>
<accession>A0ABY8A0Y3</accession>
<feature type="transmembrane region" description="Helical" evidence="1">
    <location>
        <begin position="133"/>
        <end position="153"/>
    </location>
</feature>
<protein>
    <recommendedName>
        <fullName evidence="4">DUF998 domain-containing protein</fullName>
    </recommendedName>
</protein>
<reference evidence="2 3" key="1">
    <citation type="submission" date="2023-02" db="EMBL/GenBank/DDBJ databases">
        <authorList>
            <person name="Mo P."/>
        </authorList>
    </citation>
    <scope>NUCLEOTIDE SEQUENCE [LARGE SCALE GENOMIC DNA]</scope>
    <source>
        <strain evidence="2 3">HUAS 3</strain>
    </source>
</reference>
<gene>
    <name evidence="2" type="ORF">PVK37_15200</name>
</gene>
<dbReference type="RefSeq" id="WP_275034659.1">
    <property type="nucleotide sequence ID" value="NZ_CP118615.1"/>
</dbReference>
<feature type="transmembrane region" description="Helical" evidence="1">
    <location>
        <begin position="241"/>
        <end position="260"/>
    </location>
</feature>
<name>A0ABY8A0Y3_9ACTN</name>